<comment type="caution">
    <text evidence="2">The sequence shown here is derived from an EMBL/GenBank/DDBJ whole genome shotgun (WGS) entry which is preliminary data.</text>
</comment>
<feature type="compositionally biased region" description="Basic and acidic residues" evidence="1">
    <location>
        <begin position="316"/>
        <end position="329"/>
    </location>
</feature>
<dbReference type="SUPFAM" id="SSF49899">
    <property type="entry name" value="Concanavalin A-like lectins/glucanases"/>
    <property type="match status" value="1"/>
</dbReference>
<dbReference type="AlphaFoldDB" id="K0SRU0"/>
<evidence type="ECO:0008006" key="4">
    <source>
        <dbReference type="Google" id="ProtNLM"/>
    </source>
</evidence>
<dbReference type="OrthoDB" id="236214at2759"/>
<keyword evidence="3" id="KW-1185">Reference proteome</keyword>
<reference evidence="2 3" key="1">
    <citation type="journal article" date="2012" name="Genome Biol.">
        <title>Genome and low-iron response of an oceanic diatom adapted to chronic iron limitation.</title>
        <authorList>
            <person name="Lommer M."/>
            <person name="Specht M."/>
            <person name="Roy A.S."/>
            <person name="Kraemer L."/>
            <person name="Andreson R."/>
            <person name="Gutowska M.A."/>
            <person name="Wolf J."/>
            <person name="Bergner S.V."/>
            <person name="Schilhabel M.B."/>
            <person name="Klostermeier U.C."/>
            <person name="Beiko R.G."/>
            <person name="Rosenstiel P."/>
            <person name="Hippler M."/>
            <person name="Laroche J."/>
        </authorList>
    </citation>
    <scope>NUCLEOTIDE SEQUENCE [LARGE SCALE GENOMIC DNA]</scope>
    <source>
        <strain evidence="2 3">CCMP1005</strain>
    </source>
</reference>
<organism evidence="2 3">
    <name type="scientific">Thalassiosira oceanica</name>
    <name type="common">Marine diatom</name>
    <dbReference type="NCBI Taxonomy" id="159749"/>
    <lineage>
        <taxon>Eukaryota</taxon>
        <taxon>Sar</taxon>
        <taxon>Stramenopiles</taxon>
        <taxon>Ochrophyta</taxon>
        <taxon>Bacillariophyta</taxon>
        <taxon>Coscinodiscophyceae</taxon>
        <taxon>Thalassiosirophycidae</taxon>
        <taxon>Thalassiosirales</taxon>
        <taxon>Thalassiosiraceae</taxon>
        <taxon>Thalassiosira</taxon>
    </lineage>
</organism>
<name>K0SRU0_THAOC</name>
<dbReference type="InterPro" id="IPR043136">
    <property type="entry name" value="B30.2/SPRY_sf"/>
</dbReference>
<dbReference type="InterPro" id="IPR013320">
    <property type="entry name" value="ConA-like_dom_sf"/>
</dbReference>
<gene>
    <name evidence="2" type="ORF">THAOC_15614</name>
</gene>
<dbReference type="EMBL" id="AGNL01018053">
    <property type="protein sequence ID" value="EJK63716.1"/>
    <property type="molecule type" value="Genomic_DNA"/>
</dbReference>
<evidence type="ECO:0000313" key="3">
    <source>
        <dbReference type="Proteomes" id="UP000266841"/>
    </source>
</evidence>
<feature type="compositionally biased region" description="Low complexity" evidence="1">
    <location>
        <begin position="304"/>
        <end position="315"/>
    </location>
</feature>
<dbReference type="Proteomes" id="UP000266841">
    <property type="component" value="Unassembled WGS sequence"/>
</dbReference>
<evidence type="ECO:0000256" key="1">
    <source>
        <dbReference type="SAM" id="MobiDB-lite"/>
    </source>
</evidence>
<evidence type="ECO:0000313" key="2">
    <source>
        <dbReference type="EMBL" id="EJK63716.1"/>
    </source>
</evidence>
<feature type="region of interest" description="Disordered" evidence="1">
    <location>
        <begin position="292"/>
        <end position="363"/>
    </location>
</feature>
<protein>
    <recommendedName>
        <fullName evidence="4">B30.2/SPRY domain-containing protein</fullName>
    </recommendedName>
</protein>
<dbReference type="CDD" id="cd11709">
    <property type="entry name" value="SPRY"/>
    <property type="match status" value="1"/>
</dbReference>
<feature type="compositionally biased region" description="Basic and acidic residues" evidence="1">
    <location>
        <begin position="336"/>
        <end position="348"/>
    </location>
</feature>
<accession>K0SRU0</accession>
<proteinExistence type="predicted"/>
<sequence>MSTAPAALQAICRDSAVRNDLSYHQGDQNWAIRTCLPVASARRASSTLTASRLGGGLVGSIRIVKGSVSKAPSAGASNSSERHEYGARLAAYGRTRVEIYTLPGQYLSVGALGLPPPSGPPTLRAVSVSARFSAVDEAKKGGNLAHGPELSALESFLQRSIPNILNINMTQVKDDHIKREDTLKMFYNIPNIRTTIAVRQMSFIGKAVRNDTPNLPTRLMITACCNHKRSSGRPQLHNKDTLVSNLQLMFERIEYVNIDATGRLQDWIKYAQDASIWKELIQCMLDPQRELPARPNWGSRDSSNRGANSQSNSSSQRREQSGPRQERAGRRPPPRASREEEPTRRQWDPEGVGRNLFDSFGVGPPGLPQRRIAATTLHLGTQLGNLEPTHCINGVRTRTAGLQEPATPATDIRNMEPRNKRARLLPISALDGLGSDLLVRCASYLGADGLAQLGRTSARFGIPHQAGQERSLANEAARQRFRQSATDEERSRLLKYDDESEVGLLQALEQLRRPLCFDKLVGNDFSPQEHPASVTHTCRAIWSTAMSGHVMRGGRHFVEFEVKNDERSSHVHLGVIRPVSLSDGIDVEADWKGNVDPVSVSPGYYHAVAEKLRSQRTARWGDSNVHCCSFYYYSGRCHCTDWDNERGSSNWQGQERLLGSGTIGLLLDLDEGTLSVFRNGRRLGVMKEGLGGEYCWFVTVGRPCTVSISRGRAPN</sequence>
<dbReference type="Gene3D" id="2.60.120.920">
    <property type="match status" value="1"/>
</dbReference>